<dbReference type="PANTHER" id="PTHR33393">
    <property type="entry name" value="POLYGLUTAMINE SYNTHESIS ACCESSORY PROTEIN RV0574C-RELATED"/>
    <property type="match status" value="1"/>
</dbReference>
<keyword evidence="4" id="KW-1185">Reference proteome</keyword>
<dbReference type="SUPFAM" id="SSF56300">
    <property type="entry name" value="Metallo-dependent phosphatases"/>
    <property type="match status" value="1"/>
</dbReference>
<feature type="domain" description="Capsule synthesis protein CapA" evidence="2">
    <location>
        <begin position="23"/>
        <end position="268"/>
    </location>
</feature>
<dbReference type="PANTHER" id="PTHR33393:SF12">
    <property type="entry name" value="CAPSULE BIOSYNTHESIS PROTEIN CAPA"/>
    <property type="match status" value="1"/>
</dbReference>
<dbReference type="RefSeq" id="WP_062122047.1">
    <property type="nucleotide sequence ID" value="NZ_BAZW01000001.1"/>
</dbReference>
<dbReference type="Pfam" id="PF09587">
    <property type="entry name" value="PGA_cap"/>
    <property type="match status" value="1"/>
</dbReference>
<gene>
    <name evidence="3" type="ORF">JCM15548_241</name>
</gene>
<name>A0A0E9LRG1_9BACT</name>
<protein>
    <submittedName>
        <fullName evidence="3">Capsule biosynthesis protein CapA</fullName>
    </submittedName>
</protein>
<dbReference type="SMART" id="SM00854">
    <property type="entry name" value="PGA_cap"/>
    <property type="match status" value="1"/>
</dbReference>
<sequence length="364" mass="40934">MRTVLLIFILFAGSGHLRPQDVSLLFFGDIMGHGAQIESARQADDSYDYSSCFRYIEPTFRSAHIVTGNLEVTLAGPPYAGYPAFTSPDELGQALKEAGVNTLVTANNHSYDKGRRGMERTIDILEELYFVRTGTFKDSADFHLHNPKLIHIEGIRLALLNYTYGTNGIRVQQPNLVNHINKSEITEHIHKAQALNPDKIIVFIHWGKEYQTVPDLMQQETAAFLFDQGADIIIGSHPHVVQPMHLTVNAEGKEQLVVYSLGNFVSNQRKAYTDGGAMVRIELSKAADTTRITKAEHMLTWVHTPIEAGKKKYYILPASIYSQQGVPDFVPHGWEGMNSYLLKAREVMKNNTNIPEAREEWPLL</sequence>
<dbReference type="InterPro" id="IPR019079">
    <property type="entry name" value="Capsule_synth_CapA"/>
</dbReference>
<evidence type="ECO:0000313" key="4">
    <source>
        <dbReference type="Proteomes" id="UP000032900"/>
    </source>
</evidence>
<dbReference type="InterPro" id="IPR029052">
    <property type="entry name" value="Metallo-depent_PP-like"/>
</dbReference>
<reference evidence="3 4" key="1">
    <citation type="journal article" date="2015" name="Microbes Environ.">
        <title>Distribution and evolution of nitrogen fixation genes in the phylum bacteroidetes.</title>
        <authorList>
            <person name="Inoue J."/>
            <person name="Oshima K."/>
            <person name="Suda W."/>
            <person name="Sakamoto M."/>
            <person name="Iino T."/>
            <person name="Noda S."/>
            <person name="Hongoh Y."/>
            <person name="Hattori M."/>
            <person name="Ohkuma M."/>
        </authorList>
    </citation>
    <scope>NUCLEOTIDE SEQUENCE [LARGE SCALE GENOMIC DNA]</scope>
    <source>
        <strain evidence="3">JCM 15548</strain>
    </source>
</reference>
<dbReference type="OrthoDB" id="9810906at2"/>
<evidence type="ECO:0000313" key="3">
    <source>
        <dbReference type="EMBL" id="GAO28177.1"/>
    </source>
</evidence>
<dbReference type="STRING" id="1236989.JCM15548_241"/>
<proteinExistence type="inferred from homology"/>
<dbReference type="InterPro" id="IPR052169">
    <property type="entry name" value="CW_Biosynth-Accessory"/>
</dbReference>
<evidence type="ECO:0000256" key="1">
    <source>
        <dbReference type="ARBA" id="ARBA00005662"/>
    </source>
</evidence>
<comment type="caution">
    <text evidence="3">The sequence shown here is derived from an EMBL/GenBank/DDBJ whole genome shotgun (WGS) entry which is preliminary data.</text>
</comment>
<evidence type="ECO:0000259" key="2">
    <source>
        <dbReference type="SMART" id="SM00854"/>
    </source>
</evidence>
<dbReference type="Gene3D" id="3.60.21.10">
    <property type="match status" value="1"/>
</dbReference>
<organism evidence="3 4">
    <name type="scientific">Geofilum rubicundum JCM 15548</name>
    <dbReference type="NCBI Taxonomy" id="1236989"/>
    <lineage>
        <taxon>Bacteria</taxon>
        <taxon>Pseudomonadati</taxon>
        <taxon>Bacteroidota</taxon>
        <taxon>Bacteroidia</taxon>
        <taxon>Marinilabiliales</taxon>
        <taxon>Marinilabiliaceae</taxon>
        <taxon>Geofilum</taxon>
    </lineage>
</organism>
<dbReference type="EMBL" id="BAZW01000001">
    <property type="protein sequence ID" value="GAO28177.1"/>
    <property type="molecule type" value="Genomic_DNA"/>
</dbReference>
<dbReference type="CDD" id="cd07381">
    <property type="entry name" value="MPP_CapA"/>
    <property type="match status" value="1"/>
</dbReference>
<dbReference type="Proteomes" id="UP000032900">
    <property type="component" value="Unassembled WGS sequence"/>
</dbReference>
<accession>A0A0E9LRG1</accession>
<dbReference type="AlphaFoldDB" id="A0A0E9LRG1"/>
<comment type="similarity">
    <text evidence="1">Belongs to the CapA family.</text>
</comment>